<keyword evidence="1" id="KW-0175">Coiled coil</keyword>
<sequence length="153" mass="17808">MIRDSTVSKAENSNKDGEPVKTNLKKKQKSRDTTTDSSSTESSDSDTKNRHYDSDSDGNIRKPQNFGLVKSDGTKLALNKTRYLENRPATSFSKVETVSKPEKKNVKKLSEEEKEKLRREMMKNAQKREIERSDNLKRYREEDIKEEKRICKF</sequence>
<comment type="caution">
    <text evidence="3">The sequence shown here is derived from an EMBL/GenBank/DDBJ whole genome shotgun (WGS) entry which is preliminary data.</text>
</comment>
<evidence type="ECO:0000256" key="1">
    <source>
        <dbReference type="SAM" id="Coils"/>
    </source>
</evidence>
<feature type="compositionally biased region" description="Basic and acidic residues" evidence="2">
    <location>
        <begin position="45"/>
        <end position="60"/>
    </location>
</feature>
<dbReference type="Proteomes" id="UP001162164">
    <property type="component" value="Unassembled WGS sequence"/>
</dbReference>
<feature type="compositionally biased region" description="Polar residues" evidence="2">
    <location>
        <begin position="1"/>
        <end position="11"/>
    </location>
</feature>
<protein>
    <submittedName>
        <fullName evidence="3">Uncharacterized protein</fullName>
    </submittedName>
</protein>
<proteinExistence type="predicted"/>
<keyword evidence="4" id="KW-1185">Reference proteome</keyword>
<gene>
    <name evidence="3" type="ORF">NQ317_012325</name>
</gene>
<organism evidence="3 4">
    <name type="scientific">Molorchus minor</name>
    <dbReference type="NCBI Taxonomy" id="1323400"/>
    <lineage>
        <taxon>Eukaryota</taxon>
        <taxon>Metazoa</taxon>
        <taxon>Ecdysozoa</taxon>
        <taxon>Arthropoda</taxon>
        <taxon>Hexapoda</taxon>
        <taxon>Insecta</taxon>
        <taxon>Pterygota</taxon>
        <taxon>Neoptera</taxon>
        <taxon>Endopterygota</taxon>
        <taxon>Coleoptera</taxon>
        <taxon>Polyphaga</taxon>
        <taxon>Cucujiformia</taxon>
        <taxon>Chrysomeloidea</taxon>
        <taxon>Cerambycidae</taxon>
        <taxon>Lamiinae</taxon>
        <taxon>Monochamini</taxon>
        <taxon>Molorchus</taxon>
    </lineage>
</organism>
<feature type="coiled-coil region" evidence="1">
    <location>
        <begin position="100"/>
        <end position="142"/>
    </location>
</feature>
<evidence type="ECO:0000313" key="3">
    <source>
        <dbReference type="EMBL" id="KAJ8965810.1"/>
    </source>
</evidence>
<accession>A0ABQ9IUW9</accession>
<evidence type="ECO:0000313" key="4">
    <source>
        <dbReference type="Proteomes" id="UP001162164"/>
    </source>
</evidence>
<dbReference type="EMBL" id="JAPWTJ010002523">
    <property type="protein sequence ID" value="KAJ8965810.1"/>
    <property type="molecule type" value="Genomic_DNA"/>
</dbReference>
<evidence type="ECO:0000256" key="2">
    <source>
        <dbReference type="SAM" id="MobiDB-lite"/>
    </source>
</evidence>
<name>A0ABQ9IUW9_9CUCU</name>
<feature type="region of interest" description="Disordered" evidence="2">
    <location>
        <begin position="1"/>
        <end position="73"/>
    </location>
</feature>
<reference evidence="3" key="1">
    <citation type="journal article" date="2023" name="Insect Mol. Biol.">
        <title>Genome sequencing provides insights into the evolution of gene families encoding plant cell wall-degrading enzymes in longhorned beetles.</title>
        <authorList>
            <person name="Shin N.R."/>
            <person name="Okamura Y."/>
            <person name="Kirsch R."/>
            <person name="Pauchet Y."/>
        </authorList>
    </citation>
    <scope>NUCLEOTIDE SEQUENCE</scope>
    <source>
        <strain evidence="3">MMC_N1</strain>
    </source>
</reference>